<proteinExistence type="inferred from homology"/>
<name>A0A4P6XEA2_9ASCO</name>
<evidence type="ECO:0000256" key="2">
    <source>
        <dbReference type="ARBA" id="ARBA00022540"/>
    </source>
</evidence>
<dbReference type="Gene3D" id="2.130.10.10">
    <property type="entry name" value="YVTN repeat-like/Quinoprotein amine dehydrogenase"/>
    <property type="match status" value="1"/>
</dbReference>
<evidence type="ECO:0000256" key="4">
    <source>
        <dbReference type="ARBA" id="ARBA00022737"/>
    </source>
</evidence>
<evidence type="ECO:0000256" key="8">
    <source>
        <dbReference type="PROSITE-ProRule" id="PRU00221"/>
    </source>
</evidence>
<dbReference type="InterPro" id="IPR001680">
    <property type="entry name" value="WD40_rpt"/>
</dbReference>
<dbReference type="STRING" id="2163413.A0A4P6XEA2"/>
<dbReference type="InterPro" id="IPR036322">
    <property type="entry name" value="WD40_repeat_dom_sf"/>
</dbReference>
<dbReference type="Pfam" id="PF24805">
    <property type="entry name" value="EIF3I"/>
    <property type="match status" value="1"/>
</dbReference>
<evidence type="ECO:0000256" key="3">
    <source>
        <dbReference type="ARBA" id="ARBA00022574"/>
    </source>
</evidence>
<dbReference type="Proteomes" id="UP000292447">
    <property type="component" value="Chromosome I"/>
</dbReference>
<reference evidence="10" key="1">
    <citation type="submission" date="2019-03" db="EMBL/GenBank/DDBJ databases">
        <title>Snf2 controls pulcherriminic acid biosynthesis and connects pigmentation and antifungal activity of the yeast Metschnikowia pulcherrima.</title>
        <authorList>
            <person name="Gore-Lloyd D."/>
            <person name="Sumann I."/>
            <person name="Brachmann A.O."/>
            <person name="Schneeberger K."/>
            <person name="Ortiz-Merino R.A."/>
            <person name="Moreno-Beltran M."/>
            <person name="Schlaefli M."/>
            <person name="Kirner P."/>
            <person name="Santos Kron A."/>
            <person name="Wolfe K.H."/>
            <person name="Piel J."/>
            <person name="Ahrens C.H."/>
            <person name="Henk D."/>
            <person name="Freimoser F.M."/>
        </authorList>
    </citation>
    <scope>NUCLEOTIDE SEQUENCE [LARGE SCALE GENOMIC DNA]</scope>
    <source>
        <strain evidence="10">APC 1.2</strain>
    </source>
</reference>
<organism evidence="9 10">
    <name type="scientific">Metschnikowia aff. pulcherrima</name>
    <dbReference type="NCBI Taxonomy" id="2163413"/>
    <lineage>
        <taxon>Eukaryota</taxon>
        <taxon>Fungi</taxon>
        <taxon>Dikarya</taxon>
        <taxon>Ascomycota</taxon>
        <taxon>Saccharomycotina</taxon>
        <taxon>Pichiomycetes</taxon>
        <taxon>Metschnikowiaceae</taxon>
        <taxon>Metschnikowia</taxon>
    </lineage>
</organism>
<dbReference type="InterPro" id="IPR015943">
    <property type="entry name" value="WD40/YVTN_repeat-like_dom_sf"/>
</dbReference>
<dbReference type="InterPro" id="IPR019775">
    <property type="entry name" value="WD40_repeat_CS"/>
</dbReference>
<dbReference type="PANTHER" id="PTHR19877">
    <property type="entry name" value="EUKARYOTIC TRANSLATION INITIATION FACTOR 3 SUBUNIT I"/>
    <property type="match status" value="1"/>
</dbReference>
<dbReference type="PROSITE" id="PS50082">
    <property type="entry name" value="WD_REPEATS_2"/>
    <property type="match status" value="2"/>
</dbReference>
<comment type="similarity">
    <text evidence="6">Belongs to the WD repeat STRAP family.</text>
</comment>
<dbReference type="SUPFAM" id="SSF50978">
    <property type="entry name" value="WD40 repeat-like"/>
    <property type="match status" value="1"/>
</dbReference>
<comment type="subcellular location">
    <subcellularLocation>
        <location evidence="7">Cytoplasm</location>
    </subcellularLocation>
</comment>
<keyword evidence="3 8" id="KW-0853">WD repeat</keyword>
<dbReference type="GO" id="GO:0016282">
    <property type="term" value="C:eukaryotic 43S preinitiation complex"/>
    <property type="evidence" value="ECO:0007669"/>
    <property type="project" value="UniProtKB-UniRule"/>
</dbReference>
<evidence type="ECO:0000256" key="7">
    <source>
        <dbReference type="HAMAP-Rule" id="MF_03008"/>
    </source>
</evidence>
<dbReference type="GO" id="GO:0003723">
    <property type="term" value="F:RNA binding"/>
    <property type="evidence" value="ECO:0007669"/>
    <property type="project" value="TreeGrafter"/>
</dbReference>
<dbReference type="HAMAP" id="MF_03008">
    <property type="entry name" value="eIF3i"/>
    <property type="match status" value="1"/>
</dbReference>
<dbReference type="PROSITE" id="PS00678">
    <property type="entry name" value="WD_REPEATS_1"/>
    <property type="match status" value="1"/>
</dbReference>
<comment type="similarity">
    <text evidence="7">Belongs to the eIF-3 subunit I family.</text>
</comment>
<keyword evidence="1 7" id="KW-0963">Cytoplasm</keyword>
<dbReference type="GO" id="GO:0071541">
    <property type="term" value="C:eukaryotic translation initiation factor 3 complex, eIF3m"/>
    <property type="evidence" value="ECO:0007669"/>
    <property type="project" value="TreeGrafter"/>
</dbReference>
<accession>A0A4P6XEA2</accession>
<evidence type="ECO:0000256" key="6">
    <source>
        <dbReference type="ARBA" id="ARBA00038394"/>
    </source>
</evidence>
<protein>
    <recommendedName>
        <fullName evidence="7">Eukaryotic translation initiation factor 3 subunit I</fullName>
        <shortName evidence="7">eIF3i</shortName>
    </recommendedName>
    <alternativeName>
        <fullName evidence="7">Eukaryotic translation initiation factor 3 39 kDa subunit homolog</fullName>
        <shortName evidence="7">eIF-3 39 kDa subunit homolog</shortName>
    </alternativeName>
</protein>
<dbReference type="PROSITE" id="PS50294">
    <property type="entry name" value="WD_REPEATS_REGION"/>
    <property type="match status" value="2"/>
</dbReference>
<dbReference type="GO" id="GO:0003743">
    <property type="term" value="F:translation initiation factor activity"/>
    <property type="evidence" value="ECO:0007669"/>
    <property type="project" value="UniProtKB-UniRule"/>
</dbReference>
<dbReference type="FunFam" id="2.130.10.10:FF:000127">
    <property type="entry name" value="Eukaryotic translation initiation factor 3 subunit I"/>
    <property type="match status" value="1"/>
</dbReference>
<keyword evidence="4" id="KW-0677">Repeat</keyword>
<keyword evidence="10" id="KW-1185">Reference proteome</keyword>
<comment type="subunit">
    <text evidence="7">Component of the eukaryotic translation initiation factor 3 (eIF-3) complex.</text>
</comment>
<dbReference type="SMART" id="SM00320">
    <property type="entry name" value="WD40"/>
    <property type="match status" value="6"/>
</dbReference>
<keyword evidence="2 7" id="KW-0396">Initiation factor</keyword>
<evidence type="ECO:0000313" key="9">
    <source>
        <dbReference type="EMBL" id="QBM85777.1"/>
    </source>
</evidence>
<feature type="repeat" description="WD" evidence="8">
    <location>
        <begin position="20"/>
        <end position="61"/>
    </location>
</feature>
<dbReference type="GO" id="GO:0001732">
    <property type="term" value="P:formation of cytoplasmic translation initiation complex"/>
    <property type="evidence" value="ECO:0007669"/>
    <property type="project" value="UniProtKB-UniRule"/>
</dbReference>
<feature type="repeat" description="WD" evidence="8">
    <location>
        <begin position="62"/>
        <end position="103"/>
    </location>
</feature>
<dbReference type="AlphaFoldDB" id="A0A4P6XEA2"/>
<sequence length="367" mass="40907">MPSKPPHLPLLHNTMRPIKLMGHQRSLTQVKFNREGDILFSVAKDSLALIWYSSNGERLGTLEGHKGTIWSIDVDSKTQLCATGSADLSIRLWNVQTGENVFQWEAASPVRRVAFSPDNSKLLAINDKVMGSKGAISLYDINYDNVHDQKVEPSLVIETRPDATKVTVAGWAAEGKYIIAGHEDGYVSKYDGVTGEFIQTVQAHGIHNEEKVVSVTDIQFAHDDKLYFITASKDKNATLIDVDTFEILKVYKADAPMNTAAITPKKNFVILGGGQEARNVTTTSESQGKFEARFYHKIFMDEIGRVKGHFGPLNTVAVHPDDIGYVSGGEDGFIRVHYYDKSYFDFEFDAERTERVMAQSQSRPQEA</sequence>
<evidence type="ECO:0000256" key="1">
    <source>
        <dbReference type="ARBA" id="ARBA00022490"/>
    </source>
</evidence>
<comment type="function">
    <text evidence="7">Component of the eukaryotic translation initiation factor 3 (eIF-3) complex, which is involved in protein synthesis of a specialized repertoire of mRNAs and, together with other initiation factors, stimulates binding of mRNA and methionyl-tRNAi to the 40S ribosome. The eIF-3 complex specifically targets and initiates translation of a subset of mRNAs involved in cell proliferation.</text>
</comment>
<dbReference type="GO" id="GO:0033290">
    <property type="term" value="C:eukaryotic 48S preinitiation complex"/>
    <property type="evidence" value="ECO:0007669"/>
    <property type="project" value="UniProtKB-UniRule"/>
</dbReference>
<evidence type="ECO:0000313" key="10">
    <source>
        <dbReference type="Proteomes" id="UP000292447"/>
    </source>
</evidence>
<evidence type="ECO:0000256" key="5">
    <source>
        <dbReference type="ARBA" id="ARBA00022917"/>
    </source>
</evidence>
<dbReference type="InterPro" id="IPR027525">
    <property type="entry name" value="eIF3i"/>
</dbReference>
<gene>
    <name evidence="9" type="primary">MPUL0A04030</name>
    <name evidence="7" type="synonym">TIF34</name>
    <name evidence="9" type="ORF">METSCH_A04030</name>
</gene>
<dbReference type="EMBL" id="CP034456">
    <property type="protein sequence ID" value="QBM85777.1"/>
    <property type="molecule type" value="Genomic_DNA"/>
</dbReference>
<dbReference type="PANTHER" id="PTHR19877:SF1">
    <property type="entry name" value="EUKARYOTIC TRANSLATION INITIATION FACTOR 3 SUBUNIT I"/>
    <property type="match status" value="1"/>
</dbReference>
<keyword evidence="5 7" id="KW-0648">Protein biosynthesis</keyword>